<sequence>MSERERFLDQIDALNPQNFEKHALFLFEYQYKHNPIYKKYVDLLGRDVRAISKLTNIPFLPIEFFKSQRVAAKNVSFNEQAVFESSGTTATGNSKHYVFDLNFYLQHSKQLFEADYGELSDYTILALLPSYLERNNSSLVAMVDYFIKETESEHSGFYLHDYQALIDKVVYLKEHQSNTKIIIWGVSFALLDLAEDYKPDFSECIVMETGGMKGRRAEITKAELHEILKQGLNVSEVHSEYGMTELLSQSYSQGVGIFHPSKSMKILTREVNDPFALTHSSQRAGGINVIDLANIDSCAFIETKDVGYVYPNGSFKVLGRFDHSDVRGCNLMVS</sequence>
<evidence type="ECO:0000313" key="2">
    <source>
        <dbReference type="Proteomes" id="UP000642920"/>
    </source>
</evidence>
<reference evidence="1" key="1">
    <citation type="submission" date="2021-01" db="EMBL/GenBank/DDBJ databases">
        <title>Marivirga sp. nov., isolated from intertidal surface sediments.</title>
        <authorList>
            <person name="Zhang M."/>
        </authorList>
    </citation>
    <scope>NUCLEOTIDE SEQUENCE</scope>
    <source>
        <strain evidence="1">SM1354</strain>
    </source>
</reference>
<gene>
    <name evidence="1" type="ORF">JKP34_14665</name>
</gene>
<organism evidence="1 2">
    <name type="scientific">Marivirga atlantica</name>
    <dbReference type="NCBI Taxonomy" id="1548457"/>
    <lineage>
        <taxon>Bacteria</taxon>
        <taxon>Pseudomonadati</taxon>
        <taxon>Bacteroidota</taxon>
        <taxon>Cytophagia</taxon>
        <taxon>Cytophagales</taxon>
        <taxon>Marivirgaceae</taxon>
        <taxon>Marivirga</taxon>
    </lineage>
</organism>
<name>A0A937A9W0_9BACT</name>
<dbReference type="RefSeq" id="WP_201923129.1">
    <property type="nucleotide sequence ID" value="NZ_JAERQG010000004.1"/>
</dbReference>
<evidence type="ECO:0000313" key="1">
    <source>
        <dbReference type="EMBL" id="MBL0766507.1"/>
    </source>
</evidence>
<dbReference type="Proteomes" id="UP000642920">
    <property type="component" value="Unassembled WGS sequence"/>
</dbReference>
<keyword evidence="1" id="KW-0808">Transferase</keyword>
<comment type="caution">
    <text evidence="1">The sequence shown here is derived from an EMBL/GenBank/DDBJ whole genome shotgun (WGS) entry which is preliminary data.</text>
</comment>
<dbReference type="AlphaFoldDB" id="A0A937A9W0"/>
<keyword evidence="2" id="KW-1185">Reference proteome</keyword>
<protein>
    <submittedName>
        <fullName evidence="1">Acyl transferase</fullName>
    </submittedName>
</protein>
<dbReference type="GO" id="GO:0016740">
    <property type="term" value="F:transferase activity"/>
    <property type="evidence" value="ECO:0007669"/>
    <property type="project" value="UniProtKB-KW"/>
</dbReference>
<dbReference type="EMBL" id="JAERQG010000004">
    <property type="protein sequence ID" value="MBL0766507.1"/>
    <property type="molecule type" value="Genomic_DNA"/>
</dbReference>
<proteinExistence type="predicted"/>
<accession>A0A937A9W0</accession>